<dbReference type="PANTHER" id="PTHR30482:SF10">
    <property type="entry name" value="HIGH-AFFINITY BRANCHED-CHAIN AMINO ACID TRANSPORT PROTEIN BRAE"/>
    <property type="match status" value="1"/>
</dbReference>
<dbReference type="GO" id="GO:0015658">
    <property type="term" value="F:branched-chain amino acid transmembrane transporter activity"/>
    <property type="evidence" value="ECO:0007669"/>
    <property type="project" value="InterPro"/>
</dbReference>
<dbReference type="OrthoDB" id="9814461at2"/>
<feature type="transmembrane region" description="Helical" evidence="7">
    <location>
        <begin position="29"/>
        <end position="46"/>
    </location>
</feature>
<feature type="transmembrane region" description="Helical" evidence="7">
    <location>
        <begin position="105"/>
        <end position="126"/>
    </location>
</feature>
<keyword evidence="4 7" id="KW-1133">Transmembrane helix</keyword>
<name>A0A010ZWM0_9ACTN</name>
<organism evidence="8 9">
    <name type="scientific">Cryptosporangium arvum DSM 44712</name>
    <dbReference type="NCBI Taxonomy" id="927661"/>
    <lineage>
        <taxon>Bacteria</taxon>
        <taxon>Bacillati</taxon>
        <taxon>Actinomycetota</taxon>
        <taxon>Actinomycetes</taxon>
        <taxon>Cryptosporangiales</taxon>
        <taxon>Cryptosporangiaceae</taxon>
        <taxon>Cryptosporangium</taxon>
    </lineage>
</organism>
<evidence type="ECO:0000256" key="5">
    <source>
        <dbReference type="ARBA" id="ARBA00023136"/>
    </source>
</evidence>
<gene>
    <name evidence="8" type="ORF">CryarDRAFT_2735</name>
</gene>
<dbReference type="PATRIC" id="fig|927661.3.peg.2697"/>
<feature type="transmembrane region" description="Helical" evidence="7">
    <location>
        <begin position="82"/>
        <end position="99"/>
    </location>
</feature>
<feature type="transmembrane region" description="Helical" evidence="7">
    <location>
        <begin position="133"/>
        <end position="150"/>
    </location>
</feature>
<dbReference type="GO" id="GO:0005886">
    <property type="term" value="C:plasma membrane"/>
    <property type="evidence" value="ECO:0007669"/>
    <property type="project" value="UniProtKB-SubCell"/>
</dbReference>
<feature type="region of interest" description="Disordered" evidence="6">
    <location>
        <begin position="1"/>
        <end position="20"/>
    </location>
</feature>
<dbReference type="Proteomes" id="UP000021053">
    <property type="component" value="Unassembled WGS sequence"/>
</dbReference>
<proteinExistence type="predicted"/>
<evidence type="ECO:0000256" key="7">
    <source>
        <dbReference type="SAM" id="Phobius"/>
    </source>
</evidence>
<feature type="transmembrane region" description="Helical" evidence="7">
    <location>
        <begin position="233"/>
        <end position="253"/>
    </location>
</feature>
<dbReference type="HOGENOM" id="CLU_031365_2_0_11"/>
<keyword evidence="3 7" id="KW-0812">Transmembrane</keyword>
<evidence type="ECO:0000256" key="1">
    <source>
        <dbReference type="ARBA" id="ARBA00004651"/>
    </source>
</evidence>
<evidence type="ECO:0000313" key="9">
    <source>
        <dbReference type="Proteomes" id="UP000021053"/>
    </source>
</evidence>
<dbReference type="EMBL" id="JFBT01000001">
    <property type="protein sequence ID" value="EXG81617.1"/>
    <property type="molecule type" value="Genomic_DNA"/>
</dbReference>
<feature type="transmembrane region" description="Helical" evidence="7">
    <location>
        <begin position="184"/>
        <end position="203"/>
    </location>
</feature>
<evidence type="ECO:0000256" key="4">
    <source>
        <dbReference type="ARBA" id="ARBA00022989"/>
    </source>
</evidence>
<evidence type="ECO:0000256" key="6">
    <source>
        <dbReference type="SAM" id="MobiDB-lite"/>
    </source>
</evidence>
<keyword evidence="2" id="KW-1003">Cell membrane</keyword>
<dbReference type="InterPro" id="IPR043428">
    <property type="entry name" value="LivM-like"/>
</dbReference>
<keyword evidence="9" id="KW-1185">Reference proteome</keyword>
<evidence type="ECO:0000256" key="2">
    <source>
        <dbReference type="ARBA" id="ARBA00022475"/>
    </source>
</evidence>
<dbReference type="AlphaFoldDB" id="A0A010ZWM0"/>
<comment type="subcellular location">
    <subcellularLocation>
        <location evidence="1">Cell membrane</location>
        <topology evidence="1">Multi-pass membrane protein</topology>
    </subcellularLocation>
</comment>
<accession>A0A010ZWM0</accession>
<evidence type="ECO:0000256" key="3">
    <source>
        <dbReference type="ARBA" id="ARBA00022692"/>
    </source>
</evidence>
<dbReference type="PANTHER" id="PTHR30482">
    <property type="entry name" value="HIGH-AFFINITY BRANCHED-CHAIN AMINO ACID TRANSPORT SYSTEM PERMEASE"/>
    <property type="match status" value="1"/>
</dbReference>
<sequence length="355" mass="37934">MTFQTVTAPDAGEHEGTVRRRPSRARGTLGVLAVVTVVAATMPFVLPESQQAVAIRVLIFALMATGWNLMSGYGGMFSFGNAAYFGVGAYADVVLLVGFDVSPWIAMLAGAALAAALAVGTGYVAFRYKVRGAYFALATFAIAEMLRLLATDTTWVNGTIGYHVPLLQEESWWKFQFEANAPEYFWIGLALVVVAFLAVFFYLRSKAGRYAVAIRDDEDAAAALGIPVMRYKLTTMALAAAITAVAGAFYAQYYMFVDPDIVLGQAQSIQAIVPAVVGGVGTLWGPVIGAVIVGPLSTVTATLLREPPEALSFLAGRGGLDVVLYAVLVIVIVLALPKGLYGTIRQLVIDRWRSR</sequence>
<protein>
    <submittedName>
        <fullName evidence="8">Amino acid/amide ABC transporter membrane protein 2, HAAT family</fullName>
    </submittedName>
</protein>
<dbReference type="InterPro" id="IPR001851">
    <property type="entry name" value="ABC_transp_permease"/>
</dbReference>
<feature type="transmembrane region" description="Helical" evidence="7">
    <location>
        <begin position="52"/>
        <end position="70"/>
    </location>
</feature>
<evidence type="ECO:0000313" key="8">
    <source>
        <dbReference type="EMBL" id="EXG81617.1"/>
    </source>
</evidence>
<dbReference type="Pfam" id="PF02653">
    <property type="entry name" value="BPD_transp_2"/>
    <property type="match status" value="1"/>
</dbReference>
<comment type="caution">
    <text evidence="8">The sequence shown here is derived from an EMBL/GenBank/DDBJ whole genome shotgun (WGS) entry which is preliminary data.</text>
</comment>
<dbReference type="CDD" id="cd06581">
    <property type="entry name" value="TM_PBP1_LivM_like"/>
    <property type="match status" value="1"/>
</dbReference>
<reference evidence="8 9" key="1">
    <citation type="submission" date="2013-07" db="EMBL/GenBank/DDBJ databases">
        <authorList>
            <consortium name="DOE Joint Genome Institute"/>
            <person name="Eisen J."/>
            <person name="Huntemann M."/>
            <person name="Han J."/>
            <person name="Chen A."/>
            <person name="Kyrpides N."/>
            <person name="Mavromatis K."/>
            <person name="Markowitz V."/>
            <person name="Palaniappan K."/>
            <person name="Ivanova N."/>
            <person name="Schaumberg A."/>
            <person name="Pati A."/>
            <person name="Liolios K."/>
            <person name="Nordberg H.P."/>
            <person name="Cantor M.N."/>
            <person name="Hua S.X."/>
            <person name="Woyke T."/>
        </authorList>
    </citation>
    <scope>NUCLEOTIDE SEQUENCE [LARGE SCALE GENOMIC DNA]</scope>
    <source>
        <strain evidence="8 9">DSM 44712</strain>
    </source>
</reference>
<keyword evidence="5 7" id="KW-0472">Membrane</keyword>
<feature type="transmembrane region" description="Helical" evidence="7">
    <location>
        <begin position="322"/>
        <end position="341"/>
    </location>
</feature>